<feature type="site" description="Transition state stabilizer" evidence="11">
    <location>
        <position position="131"/>
    </location>
</feature>
<dbReference type="GO" id="GO:0009244">
    <property type="term" value="P:lipopolysaccharide core region biosynthetic process"/>
    <property type="evidence" value="ECO:0007669"/>
    <property type="project" value="UniProtKB-UniRule"/>
</dbReference>
<comment type="similarity">
    <text evidence="3">Belongs to the glycosyltransferase group 1 family. Glycosyltransferase 30 subfamily.</text>
</comment>
<keyword evidence="14" id="KW-0328">Glycosyltransferase</keyword>
<comment type="function">
    <text evidence="12">Involved in lipopolysaccharide (LPS) biosynthesis. Catalyzes the transfer of 3-deoxy-D-manno-octulosonate (Kdo) residue(s) from CMP-Kdo to lipid IV(A), the tetraacyldisaccharide-1,4'-bisphosphate precursor of lipid A.</text>
</comment>
<reference evidence="14 15" key="1">
    <citation type="submission" date="2014-04" db="EMBL/GenBank/DDBJ databases">
        <title>Marinobacterium kochiensis sp. nov., isolated from sediment sample collected from Kochi backwaters in Kerala, India.</title>
        <authorList>
            <person name="Singh A."/>
            <person name="Pinnaka A.K."/>
        </authorList>
    </citation>
    <scope>NUCLEOTIDE SEQUENCE [LARGE SCALE GENOMIC DNA]</scope>
    <source>
        <strain evidence="14 15">AK27</strain>
    </source>
</reference>
<evidence type="ECO:0000313" key="15">
    <source>
        <dbReference type="Proteomes" id="UP000028252"/>
    </source>
</evidence>
<comment type="pathway">
    <text evidence="2 12">Bacterial outer membrane biogenesis; LPS core biosynthesis.</text>
</comment>
<evidence type="ECO:0000256" key="5">
    <source>
        <dbReference type="ARBA" id="ARBA00019077"/>
    </source>
</evidence>
<evidence type="ECO:0000256" key="11">
    <source>
        <dbReference type="PIRSR" id="PIRSR639901-2"/>
    </source>
</evidence>
<feature type="domain" description="3-deoxy-D-manno-octulosonic-acid transferase N-terminal" evidence="13">
    <location>
        <begin position="34"/>
        <end position="212"/>
    </location>
</feature>
<feature type="active site" description="Proton acceptor" evidence="10">
    <location>
        <position position="61"/>
    </location>
</feature>
<comment type="caution">
    <text evidence="14">The sequence shown here is derived from an EMBL/GenBank/DDBJ whole genome shotgun (WGS) entry which is preliminary data.</text>
</comment>
<sequence>MARLLYTLLFTIALPLVLARIVWRGRKAPAYRERVLERFGRAPDAGFAAQPIWIHAVSVGETLAIAPLVQRLLEAYPQYPVLMTTMTPTGAERVKALFGGRVVHRYCPWDLPWFWRRFLKRNDPRLCIVVETELWPNMLSACLGRDIPVLLANARLSERSARGYARFAALTRPMLEQLTLVAAQSHADGERLLRLGLSEDKLRVTGSIKFDIEPETADKVAGAALRVQIGESRPVLIAASTHEGEDDLLLRVWKRLCLDWPALALILVPRHPERFASVAALARRYSDAVCCRSAAQTPTVETEIYIGDTLGEMMQMYAAADIAFVGGSFSGTGGHNPLEPAALQKPVVMGPDTFNFAQITQALVERGGLVQVCDEHSLERELRTLIGNEARRDEMARAASRFVIENRGALDRLQQLVDGLLAR</sequence>
<dbReference type="Proteomes" id="UP000028252">
    <property type="component" value="Unassembled WGS sequence"/>
</dbReference>
<dbReference type="FunFam" id="3.40.50.11720:FF:000001">
    <property type="entry name" value="3-deoxy-D-manno-octulosonic acid transferase"/>
    <property type="match status" value="1"/>
</dbReference>
<dbReference type="NCBIfam" id="NF004388">
    <property type="entry name" value="PRK05749.1-4"/>
    <property type="match status" value="1"/>
</dbReference>
<keyword evidence="12" id="KW-0448">Lipopolysaccharide biosynthesis</keyword>
<dbReference type="PANTHER" id="PTHR42755:SF1">
    <property type="entry name" value="3-DEOXY-D-MANNO-OCTULOSONIC ACID TRANSFERASE, MITOCHONDRIAL-RELATED"/>
    <property type="match status" value="1"/>
</dbReference>
<dbReference type="eggNOG" id="COG1519">
    <property type="taxonomic scope" value="Bacteria"/>
</dbReference>
<evidence type="ECO:0000256" key="2">
    <source>
        <dbReference type="ARBA" id="ARBA00004713"/>
    </source>
</evidence>
<comment type="subcellular location">
    <subcellularLocation>
        <location evidence="1">Cell inner membrane</location>
        <topology evidence="1">Single-pass membrane protein</topology>
        <orientation evidence="1">Cytoplasmic side</orientation>
    </subcellularLocation>
    <subcellularLocation>
        <location evidence="12">Cell membrane</location>
    </subcellularLocation>
</comment>
<dbReference type="Pfam" id="PF04413">
    <property type="entry name" value="Glycos_transf_N"/>
    <property type="match status" value="1"/>
</dbReference>
<evidence type="ECO:0000256" key="10">
    <source>
        <dbReference type="PIRSR" id="PIRSR639901-1"/>
    </source>
</evidence>
<keyword evidence="12" id="KW-0472">Membrane</keyword>
<dbReference type="EMBL" id="JMQN01000013">
    <property type="protein sequence ID" value="KEA65205.1"/>
    <property type="molecule type" value="Genomic_DNA"/>
</dbReference>
<dbReference type="GO" id="GO:0009245">
    <property type="term" value="P:lipid A biosynthetic process"/>
    <property type="evidence" value="ECO:0007669"/>
    <property type="project" value="TreeGrafter"/>
</dbReference>
<evidence type="ECO:0000256" key="6">
    <source>
        <dbReference type="ARBA" id="ARBA00022679"/>
    </source>
</evidence>
<dbReference type="InterPro" id="IPR038107">
    <property type="entry name" value="Glycos_transf_N_sf"/>
</dbReference>
<evidence type="ECO:0000256" key="12">
    <source>
        <dbReference type="RuleBase" id="RU365103"/>
    </source>
</evidence>
<comment type="catalytic activity">
    <reaction evidence="9 12">
        <text>lipid IVA (E. coli) + CMP-3-deoxy-beta-D-manno-octulosonate = alpha-Kdo-(2-&gt;6)-lipid IVA (E. coli) + CMP + H(+)</text>
        <dbReference type="Rhea" id="RHEA:28066"/>
        <dbReference type="ChEBI" id="CHEBI:15378"/>
        <dbReference type="ChEBI" id="CHEBI:58603"/>
        <dbReference type="ChEBI" id="CHEBI:60364"/>
        <dbReference type="ChEBI" id="CHEBI:60377"/>
        <dbReference type="ChEBI" id="CHEBI:85987"/>
        <dbReference type="EC" id="2.4.99.12"/>
    </reaction>
</comment>
<keyword evidence="7" id="KW-0812">Transmembrane</keyword>
<dbReference type="UniPathway" id="UPA00958"/>
<evidence type="ECO:0000256" key="9">
    <source>
        <dbReference type="ARBA" id="ARBA00049183"/>
    </source>
</evidence>
<keyword evidence="7" id="KW-0735">Signal-anchor</keyword>
<evidence type="ECO:0000256" key="3">
    <source>
        <dbReference type="ARBA" id="ARBA00006380"/>
    </source>
</evidence>
<dbReference type="OrthoDB" id="9789797at2"/>
<keyword evidence="15" id="KW-1185">Reference proteome</keyword>
<evidence type="ECO:0000256" key="8">
    <source>
        <dbReference type="ARBA" id="ARBA00031445"/>
    </source>
</evidence>
<dbReference type="EC" id="2.4.99.12" evidence="4 12"/>
<dbReference type="AlphaFoldDB" id="A0A081G350"/>
<evidence type="ECO:0000256" key="1">
    <source>
        <dbReference type="ARBA" id="ARBA00004388"/>
    </source>
</evidence>
<keyword evidence="12" id="KW-1003">Cell membrane</keyword>
<dbReference type="PATRIC" id="fig|1232683.4.peg.899"/>
<evidence type="ECO:0000259" key="13">
    <source>
        <dbReference type="Pfam" id="PF04413"/>
    </source>
</evidence>
<keyword evidence="6 12" id="KW-0808">Transferase</keyword>
<name>A0A081G350_9GAMM</name>
<gene>
    <name evidence="14" type="ORF">ADIMK_0907</name>
</gene>
<evidence type="ECO:0000313" key="14">
    <source>
        <dbReference type="EMBL" id="KEA65205.1"/>
    </source>
</evidence>
<accession>A0A081G350</accession>
<dbReference type="STRING" id="1232683.ADIMK_0907"/>
<dbReference type="Gene3D" id="3.40.50.11720">
    <property type="entry name" value="3-Deoxy-D-manno-octulosonic-acid transferase, N-terminal domain"/>
    <property type="match status" value="1"/>
</dbReference>
<dbReference type="Gene3D" id="3.40.50.2000">
    <property type="entry name" value="Glycogen Phosphorylase B"/>
    <property type="match status" value="1"/>
</dbReference>
<dbReference type="PANTHER" id="PTHR42755">
    <property type="entry name" value="3-DEOXY-MANNO-OCTULOSONATE CYTIDYLYLTRANSFERASE"/>
    <property type="match status" value="1"/>
</dbReference>
<dbReference type="InterPro" id="IPR007507">
    <property type="entry name" value="Glycos_transf_N"/>
</dbReference>
<protein>
    <recommendedName>
        <fullName evidence="5 12">3-deoxy-D-manno-octulosonic acid transferase</fullName>
        <shortName evidence="12">Kdo transferase</shortName>
        <ecNumber evidence="4 12">2.4.99.12</ecNumber>
    </recommendedName>
    <alternativeName>
        <fullName evidence="8 12">Lipid IV(A) 3-deoxy-D-manno-octulosonic acid transferase</fullName>
    </alternativeName>
</protein>
<organism evidence="14 15">
    <name type="scientific">Marinobacterium lacunae</name>
    <dbReference type="NCBI Taxonomy" id="1232683"/>
    <lineage>
        <taxon>Bacteria</taxon>
        <taxon>Pseudomonadati</taxon>
        <taxon>Pseudomonadota</taxon>
        <taxon>Gammaproteobacteria</taxon>
        <taxon>Oceanospirillales</taxon>
        <taxon>Oceanospirillaceae</taxon>
        <taxon>Marinobacterium</taxon>
    </lineage>
</organism>
<dbReference type="GO" id="GO:0043842">
    <property type="term" value="F:Kdo transferase activity"/>
    <property type="evidence" value="ECO:0007669"/>
    <property type="project" value="UniProtKB-EC"/>
</dbReference>
<dbReference type="RefSeq" id="WP_036184090.1">
    <property type="nucleotide sequence ID" value="NZ_JMQN01000013.1"/>
</dbReference>
<feature type="site" description="Transition state stabilizer" evidence="11">
    <location>
        <position position="209"/>
    </location>
</feature>
<dbReference type="SUPFAM" id="SSF53756">
    <property type="entry name" value="UDP-Glycosyltransferase/glycogen phosphorylase"/>
    <property type="match status" value="1"/>
</dbReference>
<evidence type="ECO:0000256" key="4">
    <source>
        <dbReference type="ARBA" id="ARBA00012621"/>
    </source>
</evidence>
<dbReference type="InterPro" id="IPR039901">
    <property type="entry name" value="Kdotransferase"/>
</dbReference>
<dbReference type="GO" id="GO:0005886">
    <property type="term" value="C:plasma membrane"/>
    <property type="evidence" value="ECO:0007669"/>
    <property type="project" value="UniProtKB-SubCell"/>
</dbReference>
<proteinExistence type="inferred from homology"/>
<dbReference type="FunFam" id="3.40.50.2000:FF:000032">
    <property type="entry name" value="3-deoxy-D-manno-octulosonic acid transferase"/>
    <property type="match status" value="1"/>
</dbReference>
<evidence type="ECO:0000256" key="7">
    <source>
        <dbReference type="ARBA" id="ARBA00022968"/>
    </source>
</evidence>